<comment type="similarity">
    <text evidence="5">Belongs to the SAT4 family.</text>
</comment>
<evidence type="ECO:0000256" key="6">
    <source>
        <dbReference type="SAM" id="MobiDB-lite"/>
    </source>
</evidence>
<feature type="domain" description="Rhodopsin" evidence="8">
    <location>
        <begin position="21"/>
        <end position="279"/>
    </location>
</feature>
<feature type="transmembrane region" description="Helical" evidence="7">
    <location>
        <begin position="128"/>
        <end position="147"/>
    </location>
</feature>
<evidence type="ECO:0000256" key="4">
    <source>
        <dbReference type="ARBA" id="ARBA00023136"/>
    </source>
</evidence>
<feature type="transmembrane region" description="Helical" evidence="7">
    <location>
        <begin position="12"/>
        <end position="29"/>
    </location>
</feature>
<evidence type="ECO:0000256" key="3">
    <source>
        <dbReference type="ARBA" id="ARBA00022989"/>
    </source>
</evidence>
<dbReference type="OrthoDB" id="3903189at2759"/>
<feature type="transmembrane region" description="Helical" evidence="7">
    <location>
        <begin position="223"/>
        <end position="244"/>
    </location>
</feature>
<name>A0A6A6RFH7_9PEZI</name>
<evidence type="ECO:0000256" key="7">
    <source>
        <dbReference type="SAM" id="Phobius"/>
    </source>
</evidence>
<feature type="region of interest" description="Disordered" evidence="6">
    <location>
        <begin position="293"/>
        <end position="328"/>
    </location>
</feature>
<sequence length="395" mass="44392">MHALKVESWCWYGVVVIFVLARLVSRTMLLGSVKRLQIDDYLMTFALCTYTALVVTLNISADCVSNLIDPSLVPALSQQEIRDRQYGSKMGLTVEQLQCGTLWIVKACLLFMYGRLTMSLKQNVAVKWVAGYTAFSFVLMEILYYGVWCRPFRGYWMVPAPSSMYKCGPSLSDSNKLIVQCSAVINHLITQAVLNISSDLLIIMIPMPLLIQAQLPLKRKVILFAIFGLGFFEILCAILTKVYSFTEPFGVNWVFWYIRESSTAIIVSNAPFTWTLLQRMIPRLKSFAGRSTGEKYSVSRPGVSGTISGRNRNTYLQHKDHPSTGATSRLDRDIERSETLSSQLEGCRKGRGAMISVVQTIRASTWEFLLQSPGGGSRLVSFVCHSYSRITFLVL</sequence>
<evidence type="ECO:0000259" key="8">
    <source>
        <dbReference type="Pfam" id="PF20684"/>
    </source>
</evidence>
<keyword evidence="2 7" id="KW-0812">Transmembrane</keyword>
<evidence type="ECO:0000256" key="1">
    <source>
        <dbReference type="ARBA" id="ARBA00004141"/>
    </source>
</evidence>
<keyword evidence="3 7" id="KW-1133">Transmembrane helix</keyword>
<keyword evidence="4 7" id="KW-0472">Membrane</keyword>
<proteinExistence type="inferred from homology"/>
<gene>
    <name evidence="9" type="ORF">BU16DRAFT_33397</name>
</gene>
<comment type="subcellular location">
    <subcellularLocation>
        <location evidence="1">Membrane</location>
        <topology evidence="1">Multi-pass membrane protein</topology>
    </subcellularLocation>
</comment>
<dbReference type="Proteomes" id="UP000799750">
    <property type="component" value="Unassembled WGS sequence"/>
</dbReference>
<dbReference type="InterPro" id="IPR049326">
    <property type="entry name" value="Rhodopsin_dom_fungi"/>
</dbReference>
<feature type="transmembrane region" description="Helical" evidence="7">
    <location>
        <begin position="100"/>
        <end position="116"/>
    </location>
</feature>
<dbReference type="PANTHER" id="PTHR33048:SF149">
    <property type="entry name" value="UBID FAMILY DECARBOXYLASE"/>
    <property type="match status" value="1"/>
</dbReference>
<dbReference type="EMBL" id="MU004181">
    <property type="protein sequence ID" value="KAF2503224.1"/>
    <property type="molecule type" value="Genomic_DNA"/>
</dbReference>
<evidence type="ECO:0000313" key="10">
    <source>
        <dbReference type="Proteomes" id="UP000799750"/>
    </source>
</evidence>
<accession>A0A6A6RFH7</accession>
<dbReference type="Pfam" id="PF20684">
    <property type="entry name" value="Fung_rhodopsin"/>
    <property type="match status" value="1"/>
</dbReference>
<evidence type="ECO:0000313" key="9">
    <source>
        <dbReference type="EMBL" id="KAF2503224.1"/>
    </source>
</evidence>
<protein>
    <recommendedName>
        <fullName evidence="8">Rhodopsin domain-containing protein</fullName>
    </recommendedName>
</protein>
<dbReference type="AlphaFoldDB" id="A0A6A6RFH7"/>
<keyword evidence="10" id="KW-1185">Reference proteome</keyword>
<reference evidence="9" key="1">
    <citation type="journal article" date="2020" name="Stud. Mycol.">
        <title>101 Dothideomycetes genomes: a test case for predicting lifestyles and emergence of pathogens.</title>
        <authorList>
            <person name="Haridas S."/>
            <person name="Albert R."/>
            <person name="Binder M."/>
            <person name="Bloem J."/>
            <person name="Labutti K."/>
            <person name="Salamov A."/>
            <person name="Andreopoulos B."/>
            <person name="Baker S."/>
            <person name="Barry K."/>
            <person name="Bills G."/>
            <person name="Bluhm B."/>
            <person name="Cannon C."/>
            <person name="Castanera R."/>
            <person name="Culley D."/>
            <person name="Daum C."/>
            <person name="Ezra D."/>
            <person name="Gonzalez J."/>
            <person name="Henrissat B."/>
            <person name="Kuo A."/>
            <person name="Liang C."/>
            <person name="Lipzen A."/>
            <person name="Lutzoni F."/>
            <person name="Magnuson J."/>
            <person name="Mondo S."/>
            <person name="Nolan M."/>
            <person name="Ohm R."/>
            <person name="Pangilinan J."/>
            <person name="Park H.-J."/>
            <person name="Ramirez L."/>
            <person name="Alfaro M."/>
            <person name="Sun H."/>
            <person name="Tritt A."/>
            <person name="Yoshinaga Y."/>
            <person name="Zwiers L.-H."/>
            <person name="Turgeon B."/>
            <person name="Goodwin S."/>
            <person name="Spatafora J."/>
            <person name="Crous P."/>
            <person name="Grigoriev I."/>
        </authorList>
    </citation>
    <scope>NUCLEOTIDE SEQUENCE</scope>
    <source>
        <strain evidence="9">CBS 269.34</strain>
    </source>
</reference>
<evidence type="ECO:0000256" key="2">
    <source>
        <dbReference type="ARBA" id="ARBA00022692"/>
    </source>
</evidence>
<feature type="transmembrane region" description="Helical" evidence="7">
    <location>
        <begin position="41"/>
        <end position="61"/>
    </location>
</feature>
<dbReference type="PANTHER" id="PTHR33048">
    <property type="entry name" value="PTH11-LIKE INTEGRAL MEMBRANE PROTEIN (AFU_ORTHOLOGUE AFUA_5G11245)"/>
    <property type="match status" value="1"/>
</dbReference>
<feature type="compositionally biased region" description="Polar residues" evidence="6">
    <location>
        <begin position="305"/>
        <end position="316"/>
    </location>
</feature>
<organism evidence="9 10">
    <name type="scientific">Lophium mytilinum</name>
    <dbReference type="NCBI Taxonomy" id="390894"/>
    <lineage>
        <taxon>Eukaryota</taxon>
        <taxon>Fungi</taxon>
        <taxon>Dikarya</taxon>
        <taxon>Ascomycota</taxon>
        <taxon>Pezizomycotina</taxon>
        <taxon>Dothideomycetes</taxon>
        <taxon>Pleosporomycetidae</taxon>
        <taxon>Mytilinidiales</taxon>
        <taxon>Mytilinidiaceae</taxon>
        <taxon>Lophium</taxon>
    </lineage>
</organism>
<dbReference type="InterPro" id="IPR052337">
    <property type="entry name" value="SAT4-like"/>
</dbReference>
<feature type="transmembrane region" description="Helical" evidence="7">
    <location>
        <begin position="256"/>
        <end position="277"/>
    </location>
</feature>
<evidence type="ECO:0000256" key="5">
    <source>
        <dbReference type="ARBA" id="ARBA00038359"/>
    </source>
</evidence>
<dbReference type="GO" id="GO:0016020">
    <property type="term" value="C:membrane"/>
    <property type="evidence" value="ECO:0007669"/>
    <property type="project" value="UniProtKB-SubCell"/>
</dbReference>